<reference evidence="3 4" key="1">
    <citation type="submission" date="2018-06" db="EMBL/GenBank/DDBJ databases">
        <title>Phytoactinopolyspora halophila sp. nov., a novel halophilic actinomycete isolated from a saline soil in China.</title>
        <authorList>
            <person name="Tang S.-K."/>
        </authorList>
    </citation>
    <scope>NUCLEOTIDE SEQUENCE [LARGE SCALE GENOMIC DNA]</scope>
    <source>
        <strain evidence="3 4">YIM 96934</strain>
    </source>
</reference>
<dbReference type="Gene3D" id="2.60.120.10">
    <property type="entry name" value="Jelly Rolls"/>
    <property type="match status" value="1"/>
</dbReference>
<dbReference type="CDD" id="cd02209">
    <property type="entry name" value="cupin_XRE_C"/>
    <property type="match status" value="1"/>
</dbReference>
<accession>A0A329QNX7</accession>
<dbReference type="SUPFAM" id="SSF47413">
    <property type="entry name" value="lambda repressor-like DNA-binding domains"/>
    <property type="match status" value="1"/>
</dbReference>
<dbReference type="RefSeq" id="WP_112258496.1">
    <property type="nucleotide sequence ID" value="NZ_QMIG01000010.1"/>
</dbReference>
<dbReference type="OrthoDB" id="4282897at2"/>
<name>A0A329QNX7_9ACTN</name>
<feature type="domain" description="HTH cro/C1-type" evidence="2">
    <location>
        <begin position="14"/>
        <end position="68"/>
    </location>
</feature>
<dbReference type="InterPro" id="IPR013096">
    <property type="entry name" value="Cupin_2"/>
</dbReference>
<keyword evidence="4" id="KW-1185">Reference proteome</keyword>
<dbReference type="GO" id="GO:0005829">
    <property type="term" value="C:cytosol"/>
    <property type="evidence" value="ECO:0007669"/>
    <property type="project" value="TreeGrafter"/>
</dbReference>
<dbReference type="InterPro" id="IPR011051">
    <property type="entry name" value="RmlC_Cupin_sf"/>
</dbReference>
<dbReference type="CDD" id="cd00093">
    <property type="entry name" value="HTH_XRE"/>
    <property type="match status" value="1"/>
</dbReference>
<comment type="caution">
    <text evidence="3">The sequence shown here is derived from an EMBL/GenBank/DDBJ whole genome shotgun (WGS) entry which is preliminary data.</text>
</comment>
<dbReference type="GO" id="GO:0003677">
    <property type="term" value="F:DNA binding"/>
    <property type="evidence" value="ECO:0007669"/>
    <property type="project" value="UniProtKB-KW"/>
</dbReference>
<dbReference type="GO" id="GO:0003700">
    <property type="term" value="F:DNA-binding transcription factor activity"/>
    <property type="evidence" value="ECO:0007669"/>
    <property type="project" value="TreeGrafter"/>
</dbReference>
<evidence type="ECO:0000256" key="1">
    <source>
        <dbReference type="ARBA" id="ARBA00023125"/>
    </source>
</evidence>
<dbReference type="Pfam" id="PF13560">
    <property type="entry name" value="HTH_31"/>
    <property type="match status" value="1"/>
</dbReference>
<dbReference type="SMART" id="SM00530">
    <property type="entry name" value="HTH_XRE"/>
    <property type="match status" value="1"/>
</dbReference>
<organism evidence="3 4">
    <name type="scientific">Phytoactinopolyspora halophila</name>
    <dbReference type="NCBI Taxonomy" id="1981511"/>
    <lineage>
        <taxon>Bacteria</taxon>
        <taxon>Bacillati</taxon>
        <taxon>Actinomycetota</taxon>
        <taxon>Actinomycetes</taxon>
        <taxon>Jiangellales</taxon>
        <taxon>Jiangellaceae</taxon>
        <taxon>Phytoactinopolyspora</taxon>
    </lineage>
</organism>
<keyword evidence="1" id="KW-0238">DNA-binding</keyword>
<dbReference type="InterPro" id="IPR001387">
    <property type="entry name" value="Cro/C1-type_HTH"/>
</dbReference>
<proteinExistence type="predicted"/>
<dbReference type="Gene3D" id="1.10.260.40">
    <property type="entry name" value="lambda repressor-like DNA-binding domains"/>
    <property type="match status" value="1"/>
</dbReference>
<evidence type="ECO:0000259" key="2">
    <source>
        <dbReference type="PROSITE" id="PS50943"/>
    </source>
</evidence>
<dbReference type="AlphaFoldDB" id="A0A329QNX7"/>
<sequence length="187" mass="20871">MGVDPEPDAVGERIRMRRRELGLTLQDLAHRTGFSRSFLSQVEIGRSRPSVSALARIRSALDMTTSMFTADEPDRRVRVVRKDRRKAVAYPGGRHPLELLTPDLQRRFEVTLSHDAPGPWHDAEPPEPAGEVFGFVLEGAYEIEMDAEVHTVRTGDSIHATPRGPYRVRVASDGPARAIWIAIPPAF</sequence>
<evidence type="ECO:0000313" key="3">
    <source>
        <dbReference type="EMBL" id="RAW14074.1"/>
    </source>
</evidence>
<evidence type="ECO:0000313" key="4">
    <source>
        <dbReference type="Proteomes" id="UP000250462"/>
    </source>
</evidence>
<dbReference type="InterPro" id="IPR014710">
    <property type="entry name" value="RmlC-like_jellyroll"/>
</dbReference>
<dbReference type="SUPFAM" id="SSF51182">
    <property type="entry name" value="RmlC-like cupins"/>
    <property type="match status" value="1"/>
</dbReference>
<dbReference type="EMBL" id="QMIG01000010">
    <property type="protein sequence ID" value="RAW14074.1"/>
    <property type="molecule type" value="Genomic_DNA"/>
</dbReference>
<dbReference type="Pfam" id="PF07883">
    <property type="entry name" value="Cupin_2"/>
    <property type="match status" value="1"/>
</dbReference>
<dbReference type="Proteomes" id="UP000250462">
    <property type="component" value="Unassembled WGS sequence"/>
</dbReference>
<dbReference type="InterPro" id="IPR010982">
    <property type="entry name" value="Lambda_DNA-bd_dom_sf"/>
</dbReference>
<dbReference type="PROSITE" id="PS50943">
    <property type="entry name" value="HTH_CROC1"/>
    <property type="match status" value="1"/>
</dbReference>
<dbReference type="InterPro" id="IPR050807">
    <property type="entry name" value="TransReg_Diox_bact_type"/>
</dbReference>
<protein>
    <recommendedName>
        <fullName evidence="2">HTH cro/C1-type domain-containing protein</fullName>
    </recommendedName>
</protein>
<dbReference type="PANTHER" id="PTHR46797:SF1">
    <property type="entry name" value="METHYLPHOSPHONATE SYNTHASE"/>
    <property type="match status" value="1"/>
</dbReference>
<gene>
    <name evidence="3" type="ORF">DPM12_11665</name>
</gene>
<dbReference type="PANTHER" id="PTHR46797">
    <property type="entry name" value="HTH-TYPE TRANSCRIPTIONAL REGULATOR"/>
    <property type="match status" value="1"/>
</dbReference>